<sequence length="240" mass="27833">MSFLTDILEQIELKLNIGDVLSIGVALFALLYTIISTKDNQRKSVLPYISFEKIPSAVKIRGIGLDTKVEDTTSNYIVFVNKNNEMHGIEKWGENEINIIKNTVEIGPNSRINGLPNLPESIKIKNTGKNLATSFSLKVGKKNTYFKNIEADEEKIISILLEDENATFKIIINFKDIYGNRYKEKIEFYRGRMYLPVEIKRVKFSKLNTFYEKWKSRYKIYLKDKKEISDNDNQNDNQNL</sequence>
<keyword evidence="1" id="KW-0472">Membrane</keyword>
<keyword evidence="1" id="KW-0812">Transmembrane</keyword>
<evidence type="ECO:0000313" key="2">
    <source>
        <dbReference type="EMBL" id="WEA14866.1"/>
    </source>
</evidence>
<dbReference type="RefSeq" id="WP_270516998.1">
    <property type="nucleotide sequence ID" value="NZ_CP118627.1"/>
</dbReference>
<organism evidence="2 3">
    <name type="scientific">Lactococcus garvieae</name>
    <dbReference type="NCBI Taxonomy" id="1363"/>
    <lineage>
        <taxon>Bacteria</taxon>
        <taxon>Bacillati</taxon>
        <taxon>Bacillota</taxon>
        <taxon>Bacilli</taxon>
        <taxon>Lactobacillales</taxon>
        <taxon>Streptococcaceae</taxon>
        <taxon>Lactococcus</taxon>
    </lineage>
</organism>
<feature type="transmembrane region" description="Helical" evidence="1">
    <location>
        <begin position="15"/>
        <end position="35"/>
    </location>
</feature>
<evidence type="ECO:0000256" key="1">
    <source>
        <dbReference type="SAM" id="Phobius"/>
    </source>
</evidence>
<dbReference type="Proteomes" id="UP001217324">
    <property type="component" value="Chromosome"/>
</dbReference>
<protein>
    <recommendedName>
        <fullName evidence="4">Phage protein</fullName>
    </recommendedName>
</protein>
<evidence type="ECO:0000313" key="3">
    <source>
        <dbReference type="Proteomes" id="UP001217324"/>
    </source>
</evidence>
<gene>
    <name evidence="2" type="ORF">PWF74_04995</name>
</gene>
<reference evidence="2" key="1">
    <citation type="submission" date="2023-02" db="EMBL/GenBank/DDBJ databases">
        <title>Comparative genomics and fermentation flavor characterization of five lactic acid bacteria reveal flavor biosynthesis metabolic pathways in fermented muskmelon puree.</title>
        <authorList>
            <person name="Yuan L."/>
            <person name="Li M."/>
            <person name="Xu X."/>
            <person name="Lao F."/>
            <person name="Wu J."/>
        </authorList>
    </citation>
    <scope>NUCLEOTIDE SEQUENCE</scope>
    <source>
        <strain evidence="2">Pa-2</strain>
    </source>
</reference>
<dbReference type="AlphaFoldDB" id="A0AAX3NH08"/>
<evidence type="ECO:0008006" key="4">
    <source>
        <dbReference type="Google" id="ProtNLM"/>
    </source>
</evidence>
<accession>A0AAX3NH08</accession>
<dbReference type="EMBL" id="CP118627">
    <property type="protein sequence ID" value="WEA14866.1"/>
    <property type="molecule type" value="Genomic_DNA"/>
</dbReference>
<proteinExistence type="predicted"/>
<keyword evidence="1" id="KW-1133">Transmembrane helix</keyword>
<name>A0AAX3NH08_9LACT</name>